<dbReference type="STRING" id="1293598.IV56_GL001824"/>
<evidence type="ECO:0000256" key="1">
    <source>
        <dbReference type="SAM" id="Phobius"/>
    </source>
</evidence>
<dbReference type="EMBL" id="JQCE01000006">
    <property type="protein sequence ID" value="KRO18028.1"/>
    <property type="molecule type" value="Genomic_DNA"/>
</dbReference>
<accession>A0A0R2MYP9</accession>
<reference evidence="2 3" key="1">
    <citation type="journal article" date="2015" name="Genome Announc.">
        <title>Expanding the biotechnology potential of lactobacilli through comparative genomics of 213 strains and associated genera.</title>
        <authorList>
            <person name="Sun Z."/>
            <person name="Harris H.M."/>
            <person name="McCann A."/>
            <person name="Guo C."/>
            <person name="Argimon S."/>
            <person name="Zhang W."/>
            <person name="Yang X."/>
            <person name="Jeffery I.B."/>
            <person name="Cooney J.C."/>
            <person name="Kagawa T.F."/>
            <person name="Liu W."/>
            <person name="Song Y."/>
            <person name="Salvetti E."/>
            <person name="Wrobel A."/>
            <person name="Rasinkangas P."/>
            <person name="Parkhill J."/>
            <person name="Rea M.C."/>
            <person name="O'Sullivan O."/>
            <person name="Ritari J."/>
            <person name="Douillard F.P."/>
            <person name="Paul Ross R."/>
            <person name="Yang R."/>
            <person name="Briner A.E."/>
            <person name="Felis G.E."/>
            <person name="de Vos W.M."/>
            <person name="Barrangou R."/>
            <person name="Klaenhammer T.R."/>
            <person name="Caufield P.W."/>
            <person name="Cui Y."/>
            <person name="Zhang H."/>
            <person name="O'Toole P.W."/>
        </authorList>
    </citation>
    <scope>NUCLEOTIDE SEQUENCE [LARGE SCALE GENOMIC DNA]</scope>
    <source>
        <strain evidence="2 3">DSM 24301</strain>
    </source>
</reference>
<organism evidence="2 3">
    <name type="scientific">Lacticaseibacillus saniviri JCM 17471 = DSM 24301</name>
    <dbReference type="NCBI Taxonomy" id="1293598"/>
    <lineage>
        <taxon>Bacteria</taxon>
        <taxon>Bacillati</taxon>
        <taxon>Bacillota</taxon>
        <taxon>Bacilli</taxon>
        <taxon>Lactobacillales</taxon>
        <taxon>Lactobacillaceae</taxon>
        <taxon>Lacticaseibacillus</taxon>
    </lineage>
</organism>
<sequence>MFVVVLYVCAILMDFFFFDFSRKHELIIMWAIGALGFYLNIHFFYTKDILGVEKKKSR</sequence>
<dbReference type="Proteomes" id="UP000050969">
    <property type="component" value="Unassembled WGS sequence"/>
</dbReference>
<comment type="caution">
    <text evidence="2">The sequence shown here is derived from an EMBL/GenBank/DDBJ whole genome shotgun (WGS) entry which is preliminary data.</text>
</comment>
<protein>
    <submittedName>
        <fullName evidence="2">Uncharacterized protein</fullName>
    </submittedName>
</protein>
<dbReference type="AlphaFoldDB" id="A0A0R2MYP9"/>
<keyword evidence="1" id="KW-1133">Transmembrane helix</keyword>
<evidence type="ECO:0000313" key="3">
    <source>
        <dbReference type="Proteomes" id="UP000050969"/>
    </source>
</evidence>
<gene>
    <name evidence="2" type="ORF">IV56_GL001824</name>
</gene>
<keyword evidence="1" id="KW-0812">Transmembrane</keyword>
<keyword evidence="1" id="KW-0472">Membrane</keyword>
<keyword evidence="3" id="KW-1185">Reference proteome</keyword>
<proteinExistence type="predicted"/>
<name>A0A0R2MYP9_9LACO</name>
<dbReference type="PATRIC" id="fig|1293598.4.peg.1899"/>
<evidence type="ECO:0000313" key="2">
    <source>
        <dbReference type="EMBL" id="KRO18028.1"/>
    </source>
</evidence>
<feature type="transmembrane region" description="Helical" evidence="1">
    <location>
        <begin position="27"/>
        <end position="46"/>
    </location>
</feature>